<proteinExistence type="inferred from homology"/>
<evidence type="ECO:0000256" key="8">
    <source>
        <dbReference type="ARBA" id="ARBA00022691"/>
    </source>
</evidence>
<evidence type="ECO:0000256" key="4">
    <source>
        <dbReference type="ARBA" id="ARBA00013346"/>
    </source>
</evidence>
<dbReference type="GO" id="GO:0032259">
    <property type="term" value="P:methylation"/>
    <property type="evidence" value="ECO:0007669"/>
    <property type="project" value="UniProtKB-KW"/>
</dbReference>
<evidence type="ECO:0000313" key="13">
    <source>
        <dbReference type="Proteomes" id="UP000315677"/>
    </source>
</evidence>
<dbReference type="CDD" id="cd02440">
    <property type="entry name" value="AdoMet_MTases"/>
    <property type="match status" value="1"/>
</dbReference>
<dbReference type="EMBL" id="VFPA01000004">
    <property type="protein sequence ID" value="TQM06028.1"/>
    <property type="molecule type" value="Genomic_DNA"/>
</dbReference>
<dbReference type="PANTHER" id="PTHR11579:SF0">
    <property type="entry name" value="PROTEIN-L-ISOASPARTATE(D-ASPARTATE) O-METHYLTRANSFERASE"/>
    <property type="match status" value="1"/>
</dbReference>
<evidence type="ECO:0000256" key="9">
    <source>
        <dbReference type="ARBA" id="ARBA00030757"/>
    </source>
</evidence>
<dbReference type="AlphaFoldDB" id="A0A543D9S5"/>
<evidence type="ECO:0000256" key="1">
    <source>
        <dbReference type="ARBA" id="ARBA00004496"/>
    </source>
</evidence>
<dbReference type="RefSeq" id="WP_142059651.1">
    <property type="nucleotide sequence ID" value="NZ_VFPA01000004.1"/>
</dbReference>
<comment type="subcellular location">
    <subcellularLocation>
        <location evidence="1">Cytoplasm</location>
    </subcellularLocation>
</comment>
<evidence type="ECO:0000256" key="3">
    <source>
        <dbReference type="ARBA" id="ARBA00011890"/>
    </source>
</evidence>
<dbReference type="GO" id="GO:0005737">
    <property type="term" value="C:cytoplasm"/>
    <property type="evidence" value="ECO:0007669"/>
    <property type="project" value="UniProtKB-SubCell"/>
</dbReference>
<keyword evidence="6 12" id="KW-0489">Methyltransferase</keyword>
<gene>
    <name evidence="12" type="ORF">FB558_6262</name>
</gene>
<dbReference type="InterPro" id="IPR029063">
    <property type="entry name" value="SAM-dependent_MTases_sf"/>
</dbReference>
<keyword evidence="5" id="KW-0963">Cytoplasm</keyword>
<comment type="similarity">
    <text evidence="2">Belongs to the methyltransferase superfamily. L-isoaspartyl/D-aspartyl protein methyltransferase family.</text>
</comment>
<dbReference type="Gene3D" id="3.40.50.150">
    <property type="entry name" value="Vaccinia Virus protein VP39"/>
    <property type="match status" value="1"/>
</dbReference>
<evidence type="ECO:0000256" key="2">
    <source>
        <dbReference type="ARBA" id="ARBA00005369"/>
    </source>
</evidence>
<evidence type="ECO:0000256" key="7">
    <source>
        <dbReference type="ARBA" id="ARBA00022679"/>
    </source>
</evidence>
<dbReference type="SUPFAM" id="SSF53335">
    <property type="entry name" value="S-adenosyl-L-methionine-dependent methyltransferases"/>
    <property type="match status" value="1"/>
</dbReference>
<evidence type="ECO:0000256" key="6">
    <source>
        <dbReference type="ARBA" id="ARBA00022603"/>
    </source>
</evidence>
<dbReference type="Proteomes" id="UP000315677">
    <property type="component" value="Unassembled WGS sequence"/>
</dbReference>
<dbReference type="OrthoDB" id="5143400at2"/>
<organism evidence="12 13">
    <name type="scientific">Pseudonocardia kunmingensis</name>
    <dbReference type="NCBI Taxonomy" id="630975"/>
    <lineage>
        <taxon>Bacteria</taxon>
        <taxon>Bacillati</taxon>
        <taxon>Actinomycetota</taxon>
        <taxon>Actinomycetes</taxon>
        <taxon>Pseudonocardiales</taxon>
        <taxon>Pseudonocardiaceae</taxon>
        <taxon>Pseudonocardia</taxon>
    </lineage>
</organism>
<dbReference type="EC" id="2.1.1.77" evidence="3"/>
<dbReference type="InterPro" id="IPR000682">
    <property type="entry name" value="PCMT"/>
</dbReference>
<keyword evidence="8" id="KW-0949">S-adenosyl-L-methionine</keyword>
<evidence type="ECO:0000256" key="11">
    <source>
        <dbReference type="ARBA" id="ARBA00031350"/>
    </source>
</evidence>
<comment type="caution">
    <text evidence="12">The sequence shown here is derived from an EMBL/GenBank/DDBJ whole genome shotgun (WGS) entry which is preliminary data.</text>
</comment>
<evidence type="ECO:0000256" key="5">
    <source>
        <dbReference type="ARBA" id="ARBA00022490"/>
    </source>
</evidence>
<protein>
    <recommendedName>
        <fullName evidence="4">Protein-L-isoaspartate O-methyltransferase</fullName>
        <ecNumber evidence="3">2.1.1.77</ecNumber>
    </recommendedName>
    <alternativeName>
        <fullName evidence="11">L-isoaspartyl protein carboxyl methyltransferase</fullName>
    </alternativeName>
    <alternativeName>
        <fullName evidence="9">Protein L-isoaspartyl methyltransferase</fullName>
    </alternativeName>
    <alternativeName>
        <fullName evidence="10">Protein-beta-aspartate methyltransferase</fullName>
    </alternativeName>
</protein>
<accession>A0A543D9S5</accession>
<keyword evidence="7 12" id="KW-0808">Transferase</keyword>
<evidence type="ECO:0000256" key="10">
    <source>
        <dbReference type="ARBA" id="ARBA00031323"/>
    </source>
</evidence>
<reference evidence="12 13" key="1">
    <citation type="submission" date="2019-06" db="EMBL/GenBank/DDBJ databases">
        <title>Sequencing the genomes of 1000 actinobacteria strains.</title>
        <authorList>
            <person name="Klenk H.-P."/>
        </authorList>
    </citation>
    <scope>NUCLEOTIDE SEQUENCE [LARGE SCALE GENOMIC DNA]</scope>
    <source>
        <strain evidence="12 13">DSM 45301</strain>
    </source>
</reference>
<dbReference type="Pfam" id="PF01135">
    <property type="entry name" value="PCMT"/>
    <property type="match status" value="1"/>
</dbReference>
<sequence>MNNAARICPEPRATGAIWDPALDRAWKSHAVRLAGQLVRHGVLTDGAWRDAVLDVPRHHYTPSYYTATPPGPGSTGWHHHHRPDAGPDAPAGHAWLRHVYAQVPLVVALSGINIWGRQYPVAVSPHPATTMRLLHTLDIRATDRVLELGTGSAHTTALLARRVGAEQLTSVEIDHEVHHLAARQLDQLGHHPHLILADDMVLDTTPLHPTEVASRGFDRVLVGHTVDHLPAAWLHHTHPGSLVLTTLTGGLGIGHPALLHHTPGGRLTGPFLPWPTDDLPARRHHARLTAVRRPATPAATRPRHRSTPVDPTTLHANTPLALLHQLHLPGGTTAAVRTDAHGRAATYLHAPDSSWAEIAHQPDRRGHHDARVAGPTNLLDALTEARDTHHDLHRPGWTDLGLTTATRSAPGVAPPRATSTVVWCHDADTGPRWPVHPAPVRLGPTS</sequence>
<keyword evidence="13" id="KW-1185">Reference proteome</keyword>
<evidence type="ECO:0000313" key="12">
    <source>
        <dbReference type="EMBL" id="TQM06028.1"/>
    </source>
</evidence>
<dbReference type="PANTHER" id="PTHR11579">
    <property type="entry name" value="PROTEIN-L-ISOASPARTATE O-METHYLTRANSFERASE"/>
    <property type="match status" value="1"/>
</dbReference>
<dbReference type="GO" id="GO:0004719">
    <property type="term" value="F:protein-L-isoaspartate (D-aspartate) O-methyltransferase activity"/>
    <property type="evidence" value="ECO:0007669"/>
    <property type="project" value="UniProtKB-EC"/>
</dbReference>
<name>A0A543D9S5_9PSEU</name>